<dbReference type="Proteomes" id="UP000308430">
    <property type="component" value="Unassembled WGS sequence"/>
</dbReference>
<dbReference type="SMART" id="SM00507">
    <property type="entry name" value="HNHc"/>
    <property type="match status" value="1"/>
</dbReference>
<dbReference type="OrthoDB" id="9802901at2"/>
<comment type="caution">
    <text evidence="3">The sequence shown here is derived from an EMBL/GenBank/DDBJ whole genome shotgun (WGS) entry which is preliminary data.</text>
</comment>
<protein>
    <submittedName>
        <fullName evidence="3">HNH endonuclease</fullName>
    </submittedName>
</protein>
<organism evidence="3 4">
    <name type="scientific">Pseudothauera nasutitermitis</name>
    <dbReference type="NCBI Taxonomy" id="2565930"/>
    <lineage>
        <taxon>Bacteria</taxon>
        <taxon>Pseudomonadati</taxon>
        <taxon>Pseudomonadota</taxon>
        <taxon>Betaproteobacteria</taxon>
        <taxon>Rhodocyclales</taxon>
        <taxon>Zoogloeaceae</taxon>
        <taxon>Pseudothauera</taxon>
    </lineage>
</organism>
<keyword evidence="4" id="KW-1185">Reference proteome</keyword>
<name>A0A4S4B375_9RHOO</name>
<keyword evidence="3" id="KW-0378">Hydrolase</keyword>
<sequence>MPTKPLDRLMFVQGGLCFFCKQPLPKAEESVEHLLASSNGGSNNDENCVACCKSVNALLGSMSLKEKFQVVLNQKGQFKCPNGAGSAKTATPSKAPPTAVPQAKPKAQPKALAAAKTKDDKLAFVVANLKQRGNSKPRTLKTLTSTVTSLYPKGVSKAELASLLQQLQSTGKVIVKENKVTYAL</sequence>
<evidence type="ECO:0000313" key="4">
    <source>
        <dbReference type="Proteomes" id="UP000308430"/>
    </source>
</evidence>
<dbReference type="InterPro" id="IPR003615">
    <property type="entry name" value="HNH_nuc"/>
</dbReference>
<feature type="region of interest" description="Disordered" evidence="1">
    <location>
        <begin position="82"/>
        <end position="106"/>
    </location>
</feature>
<dbReference type="Gene3D" id="1.10.30.50">
    <property type="match status" value="1"/>
</dbReference>
<dbReference type="CDD" id="cd00085">
    <property type="entry name" value="HNHc"/>
    <property type="match status" value="1"/>
</dbReference>
<keyword evidence="3" id="KW-0540">Nuclease</keyword>
<gene>
    <name evidence="3" type="ORF">E6C76_01455</name>
</gene>
<proteinExistence type="predicted"/>
<accession>A0A4S4B375</accession>
<keyword evidence="3" id="KW-0255">Endonuclease</keyword>
<dbReference type="AlphaFoldDB" id="A0A4S4B375"/>
<evidence type="ECO:0000259" key="2">
    <source>
        <dbReference type="SMART" id="SM00507"/>
    </source>
</evidence>
<evidence type="ECO:0000256" key="1">
    <source>
        <dbReference type="SAM" id="MobiDB-lite"/>
    </source>
</evidence>
<dbReference type="EMBL" id="SSOC01000001">
    <property type="protein sequence ID" value="THF67082.1"/>
    <property type="molecule type" value="Genomic_DNA"/>
</dbReference>
<reference evidence="3 4" key="1">
    <citation type="submission" date="2019-04" db="EMBL/GenBank/DDBJ databases">
        <title>Azoarcus nasutitermitis sp. nov. isolated from termite nest.</title>
        <authorList>
            <person name="Lin S.-Y."/>
            <person name="Hameed A."/>
            <person name="Hsu Y.-H."/>
            <person name="Young C.-C."/>
        </authorList>
    </citation>
    <scope>NUCLEOTIDE SEQUENCE [LARGE SCALE GENOMIC DNA]</scope>
    <source>
        <strain evidence="3 4">CC-YHH838</strain>
    </source>
</reference>
<dbReference type="GO" id="GO:0004519">
    <property type="term" value="F:endonuclease activity"/>
    <property type="evidence" value="ECO:0007669"/>
    <property type="project" value="UniProtKB-KW"/>
</dbReference>
<evidence type="ECO:0000313" key="3">
    <source>
        <dbReference type="EMBL" id="THF67082.1"/>
    </source>
</evidence>
<feature type="domain" description="HNH nuclease" evidence="2">
    <location>
        <begin position="5"/>
        <end position="57"/>
    </location>
</feature>